<dbReference type="SUPFAM" id="SSF48295">
    <property type="entry name" value="TrpR-like"/>
    <property type="match status" value="1"/>
</dbReference>
<dbReference type="GO" id="GO:0043565">
    <property type="term" value="F:sequence-specific DNA binding"/>
    <property type="evidence" value="ECO:0007669"/>
    <property type="project" value="InterPro"/>
</dbReference>
<dbReference type="AlphaFoldDB" id="A0A848G4P1"/>
<dbReference type="Proteomes" id="UP000580043">
    <property type="component" value="Unassembled WGS sequence"/>
</dbReference>
<accession>A0A848G4P1</accession>
<sequence length="65" mass="7030">MNTHKNARLTYLRRLEMVQDITGRGLSASQAGAAHDVSAVTARKWLGRYLAEGAASLCDKSSRPA</sequence>
<comment type="caution">
    <text evidence="2">The sequence shown here is derived from an EMBL/GenBank/DDBJ whole genome shotgun (WGS) entry which is preliminary data.</text>
</comment>
<name>A0A848G4P1_9RHOO</name>
<evidence type="ECO:0000259" key="1">
    <source>
        <dbReference type="Pfam" id="PF13011"/>
    </source>
</evidence>
<organism evidence="2 4">
    <name type="scientific">Zoogloea dura</name>
    <dbReference type="NCBI Taxonomy" id="2728840"/>
    <lineage>
        <taxon>Bacteria</taxon>
        <taxon>Pseudomonadati</taxon>
        <taxon>Pseudomonadota</taxon>
        <taxon>Betaproteobacteria</taxon>
        <taxon>Rhodocyclales</taxon>
        <taxon>Zoogloeaceae</taxon>
        <taxon>Zoogloea</taxon>
    </lineage>
</organism>
<protein>
    <submittedName>
        <fullName evidence="2">Helix-turn-helix domain-containing protein</fullName>
    </submittedName>
</protein>
<evidence type="ECO:0000313" key="4">
    <source>
        <dbReference type="Proteomes" id="UP000580043"/>
    </source>
</evidence>
<dbReference type="RefSeq" id="WP_169145479.1">
    <property type="nucleotide sequence ID" value="NZ_JABBGA010000006.1"/>
</dbReference>
<dbReference type="EMBL" id="JABBGA010000006">
    <property type="protein sequence ID" value="NML25925.1"/>
    <property type="molecule type" value="Genomic_DNA"/>
</dbReference>
<proteinExistence type="predicted"/>
<dbReference type="EMBL" id="JABBGA010000008">
    <property type="protein sequence ID" value="NML26359.1"/>
    <property type="molecule type" value="Genomic_DNA"/>
</dbReference>
<dbReference type="InterPro" id="IPR010921">
    <property type="entry name" value="Trp_repressor/repl_initiator"/>
</dbReference>
<dbReference type="InterPro" id="IPR024967">
    <property type="entry name" value="DNA-bd_IS481-type"/>
</dbReference>
<dbReference type="Gene3D" id="1.10.10.10">
    <property type="entry name" value="Winged helix-like DNA-binding domain superfamily/Winged helix DNA-binding domain"/>
    <property type="match status" value="1"/>
</dbReference>
<feature type="domain" description="DNA-binding" evidence="1">
    <location>
        <begin position="1"/>
        <end position="64"/>
    </location>
</feature>
<keyword evidence="4" id="KW-1185">Reference proteome</keyword>
<dbReference type="InterPro" id="IPR036388">
    <property type="entry name" value="WH-like_DNA-bd_sf"/>
</dbReference>
<evidence type="ECO:0000313" key="3">
    <source>
        <dbReference type="EMBL" id="NML26359.1"/>
    </source>
</evidence>
<dbReference type="Pfam" id="PF13011">
    <property type="entry name" value="LZ_Tnp_IS481"/>
    <property type="match status" value="1"/>
</dbReference>
<gene>
    <name evidence="2" type="ORF">HHL15_09245</name>
    <name evidence="3" type="ORF">HHL15_11450</name>
</gene>
<reference evidence="2 4" key="1">
    <citation type="submission" date="2020-04" db="EMBL/GenBank/DDBJ databases">
        <title>Zoogloea sp. G-4-1-14 isolated from soil.</title>
        <authorList>
            <person name="Dahal R.H."/>
        </authorList>
    </citation>
    <scope>NUCLEOTIDE SEQUENCE [LARGE SCALE GENOMIC DNA]</scope>
    <source>
        <strain evidence="2 4">G-4-1-14</strain>
    </source>
</reference>
<evidence type="ECO:0000313" key="2">
    <source>
        <dbReference type="EMBL" id="NML25925.1"/>
    </source>
</evidence>
<feature type="non-terminal residue" evidence="2">
    <location>
        <position position="65"/>
    </location>
</feature>